<evidence type="ECO:0000256" key="4">
    <source>
        <dbReference type="ARBA" id="ARBA00022827"/>
    </source>
</evidence>
<dbReference type="FunFam" id="1.20.140.10:FF:000019">
    <property type="entry name" value="Acyl-CoA dehydrogenase"/>
    <property type="match status" value="1"/>
</dbReference>
<dbReference type="GO" id="GO:0003995">
    <property type="term" value="F:acyl-CoA dehydrogenase activity"/>
    <property type="evidence" value="ECO:0007669"/>
    <property type="project" value="InterPro"/>
</dbReference>
<dbReference type="PROSITE" id="PS00073">
    <property type="entry name" value="ACYL_COA_DH_2"/>
    <property type="match status" value="1"/>
</dbReference>
<feature type="domain" description="Acyl-CoA dehydrogenase/oxidase C-terminal" evidence="8">
    <location>
        <begin position="251"/>
        <end position="413"/>
    </location>
</feature>
<protein>
    <submittedName>
        <fullName evidence="12">Acyl-CoA dehydrogenase</fullName>
    </submittedName>
</protein>
<dbReference type="InterPro" id="IPR046373">
    <property type="entry name" value="Acyl-CoA_Oxase/DH_mid-dom_sf"/>
</dbReference>
<reference evidence="12" key="1">
    <citation type="journal article" date="2023" name="Int. J. Syst. Evol. Microbiol.">
        <title>Collibacillus ludicampi gen. nov., sp. nov., a new soil bacterium of the family Alicyclobacillaceae.</title>
        <authorList>
            <person name="Jojima T."/>
            <person name="Ioku Y."/>
            <person name="Fukuta Y."/>
            <person name="Shirasaka N."/>
            <person name="Matsumura Y."/>
            <person name="Mori M."/>
        </authorList>
    </citation>
    <scope>NUCLEOTIDE SEQUENCE</scope>
    <source>
        <strain evidence="12">TP075</strain>
    </source>
</reference>
<evidence type="ECO:0000313" key="13">
    <source>
        <dbReference type="Proteomes" id="UP001057291"/>
    </source>
</evidence>
<keyword evidence="5 7" id="KW-0560">Oxidoreductase</keyword>
<name>A0AAV4LB36_9BACL</name>
<dbReference type="InterPro" id="IPR013786">
    <property type="entry name" value="AcylCoA_DH/ox_N"/>
</dbReference>
<dbReference type="InterPro" id="IPR049426">
    <property type="entry name" value="Acyl-CoA-dh-like_C"/>
</dbReference>
<dbReference type="Gene3D" id="1.10.540.10">
    <property type="entry name" value="Acyl-CoA dehydrogenase/oxidase, N-terminal domain"/>
    <property type="match status" value="1"/>
</dbReference>
<proteinExistence type="inferred from homology"/>
<comment type="caution">
    <text evidence="12">The sequence shown here is derived from an EMBL/GenBank/DDBJ whole genome shotgun (WGS) entry which is preliminary data.</text>
</comment>
<dbReference type="Gene3D" id="2.40.110.10">
    <property type="entry name" value="Butyryl-CoA Dehydrogenase, subunit A, domain 2"/>
    <property type="match status" value="1"/>
</dbReference>
<evidence type="ECO:0000259" key="11">
    <source>
        <dbReference type="Pfam" id="PF21263"/>
    </source>
</evidence>
<dbReference type="Pfam" id="PF02771">
    <property type="entry name" value="Acyl-CoA_dh_N"/>
    <property type="match status" value="1"/>
</dbReference>
<dbReference type="SUPFAM" id="SSF56645">
    <property type="entry name" value="Acyl-CoA dehydrogenase NM domain-like"/>
    <property type="match status" value="1"/>
</dbReference>
<dbReference type="Gene3D" id="1.20.140.10">
    <property type="entry name" value="Butyryl-CoA Dehydrogenase, subunit A, domain 3"/>
    <property type="match status" value="2"/>
</dbReference>
<dbReference type="SUPFAM" id="SSF47203">
    <property type="entry name" value="Acyl-CoA dehydrogenase C-terminal domain-like"/>
    <property type="match status" value="1"/>
</dbReference>
<evidence type="ECO:0000259" key="9">
    <source>
        <dbReference type="Pfam" id="PF02770"/>
    </source>
</evidence>
<evidence type="ECO:0000259" key="10">
    <source>
        <dbReference type="Pfam" id="PF02771"/>
    </source>
</evidence>
<dbReference type="InterPro" id="IPR037069">
    <property type="entry name" value="AcylCoA_DH/ox_N_sf"/>
</dbReference>
<evidence type="ECO:0000259" key="8">
    <source>
        <dbReference type="Pfam" id="PF00441"/>
    </source>
</evidence>
<feature type="domain" description="Acyl-CoA oxidase/dehydrogenase middle" evidence="9">
    <location>
        <begin position="146"/>
        <end position="238"/>
    </location>
</feature>
<evidence type="ECO:0000256" key="6">
    <source>
        <dbReference type="ARBA" id="ARBA00052546"/>
    </source>
</evidence>
<evidence type="ECO:0000256" key="1">
    <source>
        <dbReference type="ARBA" id="ARBA00001974"/>
    </source>
</evidence>
<feature type="domain" description="Acyl-CoA dehydrogenase-like C-terminal" evidence="11">
    <location>
        <begin position="462"/>
        <end position="563"/>
    </location>
</feature>
<dbReference type="InterPro" id="IPR006089">
    <property type="entry name" value="Acyl-CoA_DH_CS"/>
</dbReference>
<sequence>MTITKKMIRGGAFLLENADPNDVFIPEDLTEEQRLIAQTTLDFVKGEVIPVAAQLEKLDIDLTVQLLKHAGEIGLLGADIPEAYDGLGLDKISSTLITEYMTRGGAFALSHGAHVGIGTLPIVYFGTKEQKEKYLPKLATGEWIAAYALTEPGSGSDALGAKTTAKLTADGTKYILNGTKQFITNAGFADVFVVYAKVDGEKFSAFIVERTFPGVSVGPEEKKMGIKASSTRPLILEDAEVPAENLLGEIGRGHVIAFNILNIGRYKLAAGCVGSSKDAIEISVKYANQRKQFGRPIASFPLIRAKLADMAIRTFALESMVYRTGGLFEGALSTFDGTDDKGASVAKAIAEYAIECSINKVFGSETLDFVVDEGVQIHGGYGFIQEYSIERLYRDSRINRIFEGTNEINRLLIPGTLVRKALKGELPLLESVQKLQGELMSVFPQVEEDDPLALMSAIIERAKKIFLFVGGLAVQKYQKDLEREQEILSNLADIAIDIFAGESAFLRAKKVWNRDPVTADLKVKMALAYAAESFVRIESIARTTLAAIDEGDTLRTQLSILKKLARQTPINTIRIKREIAEEIVKAEKYIC</sequence>
<comment type="catalytic activity">
    <reaction evidence="6">
        <text>a 2,3-saturated acyl-CoA + A = a 2,3-dehydroacyl-CoA + AH2</text>
        <dbReference type="Rhea" id="RHEA:48608"/>
        <dbReference type="ChEBI" id="CHEBI:13193"/>
        <dbReference type="ChEBI" id="CHEBI:17499"/>
        <dbReference type="ChEBI" id="CHEBI:60015"/>
        <dbReference type="ChEBI" id="CHEBI:65111"/>
    </reaction>
</comment>
<evidence type="ECO:0000256" key="7">
    <source>
        <dbReference type="RuleBase" id="RU362125"/>
    </source>
</evidence>
<keyword evidence="13" id="KW-1185">Reference proteome</keyword>
<feature type="domain" description="Acyl-CoA dehydrogenase/oxidase N-terminal" evidence="10">
    <location>
        <begin position="30"/>
        <end position="142"/>
    </location>
</feature>
<dbReference type="InterPro" id="IPR009075">
    <property type="entry name" value="AcylCo_DH/oxidase_C"/>
</dbReference>
<comment type="cofactor">
    <cofactor evidence="1 7">
        <name>FAD</name>
        <dbReference type="ChEBI" id="CHEBI:57692"/>
    </cofactor>
</comment>
<dbReference type="FunFam" id="1.10.540.10:FF:000001">
    <property type="entry name" value="Very long-chain-specific acyl-CoA dehydrogenase, mitochondrial"/>
    <property type="match status" value="1"/>
</dbReference>
<dbReference type="GO" id="GO:0050660">
    <property type="term" value="F:flavin adenine dinucleotide binding"/>
    <property type="evidence" value="ECO:0007669"/>
    <property type="project" value="InterPro"/>
</dbReference>
<dbReference type="Pfam" id="PF00441">
    <property type="entry name" value="Acyl-CoA_dh_1"/>
    <property type="match status" value="1"/>
</dbReference>
<dbReference type="Pfam" id="PF02770">
    <property type="entry name" value="Acyl-CoA_dh_M"/>
    <property type="match status" value="1"/>
</dbReference>
<organism evidence="12 13">
    <name type="scientific">Collibacillus ludicampi</name>
    <dbReference type="NCBI Taxonomy" id="2771369"/>
    <lineage>
        <taxon>Bacteria</taxon>
        <taxon>Bacillati</taxon>
        <taxon>Bacillota</taxon>
        <taxon>Bacilli</taxon>
        <taxon>Bacillales</taxon>
        <taxon>Alicyclobacillaceae</taxon>
        <taxon>Collibacillus</taxon>
    </lineage>
</organism>
<dbReference type="PANTHER" id="PTHR43884:SF12">
    <property type="entry name" value="ISOVALERYL-COA DEHYDROGENASE, MITOCHONDRIAL-RELATED"/>
    <property type="match status" value="1"/>
</dbReference>
<evidence type="ECO:0000313" key="12">
    <source>
        <dbReference type="EMBL" id="GIM44899.1"/>
    </source>
</evidence>
<dbReference type="EMBL" id="BOQE01000001">
    <property type="protein sequence ID" value="GIM44899.1"/>
    <property type="molecule type" value="Genomic_DNA"/>
</dbReference>
<dbReference type="Pfam" id="PF21263">
    <property type="entry name" value="Acyl-CoA-dh_C"/>
    <property type="match status" value="1"/>
</dbReference>
<dbReference type="FunFam" id="2.40.110.10:FF:000001">
    <property type="entry name" value="Acyl-CoA dehydrogenase, mitochondrial"/>
    <property type="match status" value="1"/>
</dbReference>
<dbReference type="InterPro" id="IPR036250">
    <property type="entry name" value="AcylCo_DH-like_C"/>
</dbReference>
<dbReference type="AlphaFoldDB" id="A0AAV4LB36"/>
<evidence type="ECO:0000256" key="2">
    <source>
        <dbReference type="ARBA" id="ARBA00009347"/>
    </source>
</evidence>
<evidence type="ECO:0000256" key="5">
    <source>
        <dbReference type="ARBA" id="ARBA00023002"/>
    </source>
</evidence>
<gene>
    <name evidence="12" type="primary">acdA</name>
    <name evidence="12" type="ORF">DNHGIG_04480</name>
</gene>
<dbReference type="Proteomes" id="UP001057291">
    <property type="component" value="Unassembled WGS sequence"/>
</dbReference>
<comment type="similarity">
    <text evidence="2 7">Belongs to the acyl-CoA dehydrogenase family.</text>
</comment>
<dbReference type="PROSITE" id="PS00072">
    <property type="entry name" value="ACYL_COA_DH_1"/>
    <property type="match status" value="1"/>
</dbReference>
<dbReference type="RefSeq" id="WP_282198152.1">
    <property type="nucleotide sequence ID" value="NZ_BOQE01000001.1"/>
</dbReference>
<evidence type="ECO:0000256" key="3">
    <source>
        <dbReference type="ARBA" id="ARBA00022630"/>
    </source>
</evidence>
<accession>A0AAV4LB36</accession>
<dbReference type="PANTHER" id="PTHR43884">
    <property type="entry name" value="ACYL-COA DEHYDROGENASE"/>
    <property type="match status" value="1"/>
</dbReference>
<dbReference type="InterPro" id="IPR009100">
    <property type="entry name" value="AcylCoA_DH/oxidase_NM_dom_sf"/>
</dbReference>
<keyword evidence="4 7" id="KW-0274">FAD</keyword>
<dbReference type="InterPro" id="IPR006091">
    <property type="entry name" value="Acyl-CoA_Oxase/DH_mid-dom"/>
</dbReference>
<keyword evidence="3 7" id="KW-0285">Flavoprotein</keyword>